<evidence type="ECO:0000256" key="5">
    <source>
        <dbReference type="ARBA" id="ARBA00022917"/>
    </source>
</evidence>
<reference evidence="8" key="1">
    <citation type="submission" date="2024-03" db="EMBL/GenBank/DDBJ databases">
        <title>WGS assembly of Saponaria officinalis var. Norfolk2.</title>
        <authorList>
            <person name="Jenkins J."/>
            <person name="Shu S."/>
            <person name="Grimwood J."/>
            <person name="Barry K."/>
            <person name="Goodstein D."/>
            <person name="Schmutz J."/>
            <person name="Leebens-Mack J."/>
            <person name="Osbourn A."/>
        </authorList>
    </citation>
    <scope>NUCLEOTIDE SEQUENCE [LARGE SCALE GENOMIC DNA]</scope>
    <source>
        <strain evidence="8">JIC</strain>
    </source>
</reference>
<dbReference type="Proteomes" id="UP001443914">
    <property type="component" value="Unassembled WGS sequence"/>
</dbReference>
<dbReference type="GO" id="GO:0004479">
    <property type="term" value="F:methionyl-tRNA formyltransferase activity"/>
    <property type="evidence" value="ECO:0007669"/>
    <property type="project" value="UniProtKB-EC"/>
</dbReference>
<keyword evidence="9" id="KW-1185">Reference proteome</keyword>
<comment type="caution">
    <text evidence="8">The sequence shown here is derived from an EMBL/GenBank/DDBJ whole genome shotgun (WGS) entry which is preliminary data.</text>
</comment>
<feature type="domain" description="Formyl transferase C-terminal" evidence="7">
    <location>
        <begin position="240"/>
        <end position="350"/>
    </location>
</feature>
<dbReference type="PANTHER" id="PTHR11138">
    <property type="entry name" value="METHIONYL-TRNA FORMYLTRANSFERASE"/>
    <property type="match status" value="1"/>
</dbReference>
<accession>A0AAW1JBH0</accession>
<protein>
    <recommendedName>
        <fullName evidence="3">Methionyl-tRNA formyltransferase, mitochondrial</fullName>
        <ecNumber evidence="2">2.1.2.9</ecNumber>
    </recommendedName>
</protein>
<dbReference type="SUPFAM" id="SSF50486">
    <property type="entry name" value="FMT C-terminal domain-like"/>
    <property type="match status" value="1"/>
</dbReference>
<dbReference type="EMBL" id="JBDFQZ010000008">
    <property type="protein sequence ID" value="KAK9700236.1"/>
    <property type="molecule type" value="Genomic_DNA"/>
</dbReference>
<dbReference type="CDD" id="cd08704">
    <property type="entry name" value="Met_tRNA_FMT_C"/>
    <property type="match status" value="1"/>
</dbReference>
<dbReference type="InterPro" id="IPR044135">
    <property type="entry name" value="Met-tRNA-FMT_C"/>
</dbReference>
<dbReference type="Pfam" id="PF00551">
    <property type="entry name" value="Formyl_trans_N"/>
    <property type="match status" value="1"/>
</dbReference>
<organism evidence="8 9">
    <name type="scientific">Saponaria officinalis</name>
    <name type="common">Common soapwort</name>
    <name type="synonym">Lychnis saponaria</name>
    <dbReference type="NCBI Taxonomy" id="3572"/>
    <lineage>
        <taxon>Eukaryota</taxon>
        <taxon>Viridiplantae</taxon>
        <taxon>Streptophyta</taxon>
        <taxon>Embryophyta</taxon>
        <taxon>Tracheophyta</taxon>
        <taxon>Spermatophyta</taxon>
        <taxon>Magnoliopsida</taxon>
        <taxon>eudicotyledons</taxon>
        <taxon>Gunneridae</taxon>
        <taxon>Pentapetalae</taxon>
        <taxon>Caryophyllales</taxon>
        <taxon>Caryophyllaceae</taxon>
        <taxon>Caryophylleae</taxon>
        <taxon>Saponaria</taxon>
    </lineage>
</organism>
<dbReference type="InterPro" id="IPR036477">
    <property type="entry name" value="Formyl_transf_N_sf"/>
</dbReference>
<dbReference type="InterPro" id="IPR041711">
    <property type="entry name" value="Met-tRNA-FMT_N"/>
</dbReference>
<dbReference type="InterPro" id="IPR011034">
    <property type="entry name" value="Formyl_transferase-like_C_sf"/>
</dbReference>
<evidence type="ECO:0000256" key="3">
    <source>
        <dbReference type="ARBA" id="ARBA00014185"/>
    </source>
</evidence>
<dbReference type="InterPro" id="IPR005794">
    <property type="entry name" value="Fmt"/>
</dbReference>
<dbReference type="CDD" id="cd08646">
    <property type="entry name" value="FMT_core_Met-tRNA-FMT_N"/>
    <property type="match status" value="1"/>
</dbReference>
<gene>
    <name evidence="8" type="ORF">RND81_08G225700</name>
</gene>
<dbReference type="EC" id="2.1.2.9" evidence="2"/>
<evidence type="ECO:0000256" key="2">
    <source>
        <dbReference type="ARBA" id="ARBA00012261"/>
    </source>
</evidence>
<evidence type="ECO:0000259" key="6">
    <source>
        <dbReference type="Pfam" id="PF00551"/>
    </source>
</evidence>
<dbReference type="Pfam" id="PF02911">
    <property type="entry name" value="Formyl_trans_C"/>
    <property type="match status" value="1"/>
</dbReference>
<evidence type="ECO:0000313" key="8">
    <source>
        <dbReference type="EMBL" id="KAK9700236.1"/>
    </source>
</evidence>
<dbReference type="InterPro" id="IPR005793">
    <property type="entry name" value="Formyl_trans_C"/>
</dbReference>
<feature type="domain" description="Formyl transferase N-terminal" evidence="6">
    <location>
        <begin position="42"/>
        <end position="200"/>
    </location>
</feature>
<dbReference type="Gene3D" id="3.10.25.10">
    <property type="entry name" value="Formyl transferase, C-terminal domain"/>
    <property type="match status" value="1"/>
</dbReference>
<sequence length="366" mass="39644">MNSNMLLRRCFCCLTTSSSSSSSFKKKPLVFLGSPQVSVKVLENLFNVSESSDSLFKVAAIVTQPPSQRHRGRKLLPSPVAQFAIDRGFSPDLILTPERAGEESFLASLQALEPELCITAAYGNILPNKFLKIPTQGTVNIHPSLLPLYRGAAPVQRALQDGVKETGVSLAFTVRALDCGPIIAAERISIDDDIKAPDLLDLLFGLGSKLLLRELSSILEGTAIIKAQPQDESNATFAPKISQEESWLSFDQDAFALHNKVRAFAGWPGTRARVQAVDATNVVQKTLDLKIITTRVSSATSIQKNDEDDVVTFSNGALIFPCGKETALEVLEVQLPGKKVVNATAFWNGLRGLKVKRSINIDAATP</sequence>
<keyword evidence="5" id="KW-0648">Protein biosynthesis</keyword>
<dbReference type="PANTHER" id="PTHR11138:SF5">
    <property type="entry name" value="METHIONYL-TRNA FORMYLTRANSFERASE, MITOCHONDRIAL"/>
    <property type="match status" value="1"/>
</dbReference>
<evidence type="ECO:0000256" key="1">
    <source>
        <dbReference type="ARBA" id="ARBA00010699"/>
    </source>
</evidence>
<dbReference type="InterPro" id="IPR037022">
    <property type="entry name" value="Formyl_trans_C_sf"/>
</dbReference>
<dbReference type="Gene3D" id="3.40.50.170">
    <property type="entry name" value="Formyl transferase, N-terminal domain"/>
    <property type="match status" value="1"/>
</dbReference>
<comment type="similarity">
    <text evidence="1">Belongs to the Fmt family.</text>
</comment>
<keyword evidence="4" id="KW-0808">Transferase</keyword>
<evidence type="ECO:0000256" key="4">
    <source>
        <dbReference type="ARBA" id="ARBA00022679"/>
    </source>
</evidence>
<dbReference type="HAMAP" id="MF_00182">
    <property type="entry name" value="Formyl_trans"/>
    <property type="match status" value="1"/>
</dbReference>
<name>A0AAW1JBH0_SAPOF</name>
<dbReference type="GO" id="GO:0005739">
    <property type="term" value="C:mitochondrion"/>
    <property type="evidence" value="ECO:0007669"/>
    <property type="project" value="TreeGrafter"/>
</dbReference>
<proteinExistence type="inferred from homology"/>
<evidence type="ECO:0000313" key="9">
    <source>
        <dbReference type="Proteomes" id="UP001443914"/>
    </source>
</evidence>
<dbReference type="AlphaFoldDB" id="A0AAW1JBH0"/>
<dbReference type="FunFam" id="3.40.50.170:FF:000010">
    <property type="entry name" value="Methionyl-tRNA formyltransferase"/>
    <property type="match status" value="1"/>
</dbReference>
<dbReference type="SUPFAM" id="SSF53328">
    <property type="entry name" value="Formyltransferase"/>
    <property type="match status" value="1"/>
</dbReference>
<dbReference type="NCBIfam" id="TIGR00460">
    <property type="entry name" value="fmt"/>
    <property type="match status" value="1"/>
</dbReference>
<evidence type="ECO:0000259" key="7">
    <source>
        <dbReference type="Pfam" id="PF02911"/>
    </source>
</evidence>
<dbReference type="InterPro" id="IPR002376">
    <property type="entry name" value="Formyl_transf_N"/>
</dbReference>